<protein>
    <submittedName>
        <fullName evidence="1">Uncharacterized protein</fullName>
    </submittedName>
</protein>
<name>A0ACC0XM54_9ROSI</name>
<accession>A0ACC0XM54</accession>
<reference evidence="2" key="1">
    <citation type="journal article" date="2023" name="G3 (Bethesda)">
        <title>Genome assembly and association tests identify interacting loci associated with vigor, precocity, and sex in interspecific pistachio rootstocks.</title>
        <authorList>
            <person name="Palmer W."/>
            <person name="Jacygrad E."/>
            <person name="Sagayaradj S."/>
            <person name="Cavanaugh K."/>
            <person name="Han R."/>
            <person name="Bertier L."/>
            <person name="Beede B."/>
            <person name="Kafkas S."/>
            <person name="Golino D."/>
            <person name="Preece J."/>
            <person name="Michelmore R."/>
        </authorList>
    </citation>
    <scope>NUCLEOTIDE SEQUENCE [LARGE SCALE GENOMIC DNA]</scope>
</reference>
<comment type="caution">
    <text evidence="1">The sequence shown here is derived from an EMBL/GenBank/DDBJ whole genome shotgun (WGS) entry which is preliminary data.</text>
</comment>
<keyword evidence="2" id="KW-1185">Reference proteome</keyword>
<evidence type="ECO:0000313" key="2">
    <source>
        <dbReference type="Proteomes" id="UP001163603"/>
    </source>
</evidence>
<dbReference type="EMBL" id="CM047747">
    <property type="protein sequence ID" value="KAJ0018433.1"/>
    <property type="molecule type" value="Genomic_DNA"/>
</dbReference>
<sequence length="448" mass="50869">MARLPLRQKMHLVTILLLQLHMMESMFTVLLIVGLVVLHRNRNTRGFITYRGRRYLRAIGRHPIRYVANRIERHNVRSLNLQNMVLDSDTQCLENCRMDVKSFDKLCHLLKSIGGLASTKNTTIEEMVASFLHIIAHHVKNGVLKRQTKRSSEIVSRNFHRVMQVVLRLHRILLKKLDPILENSTDDKWKWFKMEHIYGFTWTQLTNPGSAIDGRVLRDAINRRHGLKIPQVILSARGNDIYIKAGESAEIKCLGQSHAIRPMCREDKDEGGTEHVQRAKPTSVDHDCHGDSNVIWMVSSQRKFDDKEYGFIYLFFGEHNNASQHNEFALDITATETTTGKTIRVADIPLMVPNVCKVEGGCGLWILLLCLEIFGGAGCISMSVFSCEAGFLLQDTVCMFDALGYGVVEERDMIVWRLGRGVKSLHYMLVYQLVGVAAGLEVDVCAGL</sequence>
<gene>
    <name evidence="1" type="ORF">Pint_09910</name>
</gene>
<proteinExistence type="predicted"/>
<dbReference type="Proteomes" id="UP001163603">
    <property type="component" value="Chromosome 12"/>
</dbReference>
<organism evidence="1 2">
    <name type="scientific">Pistacia integerrima</name>
    <dbReference type="NCBI Taxonomy" id="434235"/>
    <lineage>
        <taxon>Eukaryota</taxon>
        <taxon>Viridiplantae</taxon>
        <taxon>Streptophyta</taxon>
        <taxon>Embryophyta</taxon>
        <taxon>Tracheophyta</taxon>
        <taxon>Spermatophyta</taxon>
        <taxon>Magnoliopsida</taxon>
        <taxon>eudicotyledons</taxon>
        <taxon>Gunneridae</taxon>
        <taxon>Pentapetalae</taxon>
        <taxon>rosids</taxon>
        <taxon>malvids</taxon>
        <taxon>Sapindales</taxon>
        <taxon>Anacardiaceae</taxon>
        <taxon>Pistacia</taxon>
    </lineage>
</organism>
<evidence type="ECO:0000313" key="1">
    <source>
        <dbReference type="EMBL" id="KAJ0018433.1"/>
    </source>
</evidence>